<dbReference type="GO" id="GO:0006508">
    <property type="term" value="P:proteolysis"/>
    <property type="evidence" value="ECO:0007669"/>
    <property type="project" value="UniProtKB-KW"/>
</dbReference>
<dbReference type="PANTHER" id="PTHR39188">
    <property type="entry name" value="MEMBRANE-ASSOCIATED ZINC METALLOPROTEASE M50B"/>
    <property type="match status" value="1"/>
</dbReference>
<feature type="binding site" evidence="16">
    <location>
        <position position="160"/>
    </location>
    <ligand>
        <name>Zn(2+)</name>
        <dbReference type="ChEBI" id="CHEBI:29105"/>
        <note>catalytic</note>
    </ligand>
</feature>
<feature type="transmembrane region" description="Helical" evidence="14">
    <location>
        <begin position="45"/>
        <end position="64"/>
    </location>
</feature>
<dbReference type="Pfam" id="PF02163">
    <property type="entry name" value="Peptidase_M50"/>
    <property type="match status" value="2"/>
</dbReference>
<dbReference type="CDD" id="cd06164">
    <property type="entry name" value="S2P-M50_SpoIVFB_CBS"/>
    <property type="match status" value="1"/>
</dbReference>
<dbReference type="GO" id="GO:0046872">
    <property type="term" value="F:metal ion binding"/>
    <property type="evidence" value="ECO:0007669"/>
    <property type="project" value="UniProtKB-UniRule"/>
</dbReference>
<evidence type="ECO:0000256" key="7">
    <source>
        <dbReference type="ARBA" id="ARBA00022737"/>
    </source>
</evidence>
<keyword evidence="12 17" id="KW-0129">CBS domain</keyword>
<evidence type="ECO:0000256" key="13">
    <source>
        <dbReference type="ARBA" id="ARBA00023136"/>
    </source>
</evidence>
<protein>
    <recommendedName>
        <fullName evidence="14">Zinc metalloprotease</fullName>
    </recommendedName>
</protein>
<dbReference type="InterPro" id="IPR008915">
    <property type="entry name" value="Peptidase_M50"/>
</dbReference>
<proteinExistence type="inferred from homology"/>
<evidence type="ECO:0000313" key="19">
    <source>
        <dbReference type="EMBL" id="PZO44361.1"/>
    </source>
</evidence>
<keyword evidence="8 14" id="KW-0378">Hydrolase</keyword>
<dbReference type="SUPFAM" id="SSF54631">
    <property type="entry name" value="CBS-domain pair"/>
    <property type="match status" value="1"/>
</dbReference>
<dbReference type="InterPro" id="IPR046342">
    <property type="entry name" value="CBS_dom_sf"/>
</dbReference>
<keyword evidence="9 14" id="KW-0862">Zinc</keyword>
<dbReference type="Gene3D" id="3.10.580.10">
    <property type="entry name" value="CBS-domain"/>
    <property type="match status" value="1"/>
</dbReference>
<comment type="cofactor">
    <cofactor evidence="14 16">
        <name>Zn(2+)</name>
        <dbReference type="ChEBI" id="CHEBI:29105"/>
    </cofactor>
    <text evidence="14 16">Binds 1 zinc ion per subunit.</text>
</comment>
<dbReference type="InterPro" id="IPR016483">
    <property type="entry name" value="UCP006404_Pept_M50_CBS"/>
</dbReference>
<dbReference type="GO" id="GO:0008237">
    <property type="term" value="F:metallopeptidase activity"/>
    <property type="evidence" value="ECO:0007669"/>
    <property type="project" value="UniProtKB-UniRule"/>
</dbReference>
<dbReference type="AlphaFoldDB" id="A0A2W4YAB5"/>
<reference evidence="19 20" key="2">
    <citation type="submission" date="2018-06" db="EMBL/GenBank/DDBJ databases">
        <title>Metagenomic assembly of (sub)arctic Cyanobacteria and their associated microbiome from non-axenic cultures.</title>
        <authorList>
            <person name="Baurain D."/>
        </authorList>
    </citation>
    <scope>NUCLEOTIDE SEQUENCE [LARGE SCALE GENOMIC DNA]</scope>
    <source>
        <strain evidence="19">ULC041bin1</strain>
    </source>
</reference>
<comment type="subcellular location">
    <subcellularLocation>
        <location evidence="1 14">Cell membrane</location>
        <topology evidence="1 14">Multi-pass membrane protein</topology>
    </subcellularLocation>
</comment>
<keyword evidence="6 14" id="KW-0479">Metal-binding</keyword>
<evidence type="ECO:0000256" key="2">
    <source>
        <dbReference type="ARBA" id="ARBA00007931"/>
    </source>
</evidence>
<evidence type="ECO:0000256" key="14">
    <source>
        <dbReference type="PIRNR" id="PIRNR006404"/>
    </source>
</evidence>
<dbReference type="PROSITE" id="PS51371">
    <property type="entry name" value="CBS"/>
    <property type="match status" value="1"/>
</dbReference>
<feature type="domain" description="CBS" evidence="18">
    <location>
        <begin position="310"/>
        <end position="368"/>
    </location>
</feature>
<comment type="similarity">
    <text evidence="2 14">Belongs to the peptidase M50B family.</text>
</comment>
<keyword evidence="10 14" id="KW-1133">Transmembrane helix</keyword>
<feature type="active site" evidence="15">
    <location>
        <position position="65"/>
    </location>
</feature>
<evidence type="ECO:0000256" key="16">
    <source>
        <dbReference type="PIRSR" id="PIRSR006404-2"/>
    </source>
</evidence>
<dbReference type="PIRSF" id="PIRSF006404">
    <property type="entry name" value="UCP006404_Pept_M50_CBS"/>
    <property type="match status" value="1"/>
</dbReference>
<keyword evidence="5 14" id="KW-0812">Transmembrane</keyword>
<keyword evidence="13 14" id="KW-0472">Membrane</keyword>
<keyword evidence="3 14" id="KW-1003">Cell membrane</keyword>
<feature type="transmembrane region" description="Helical" evidence="14">
    <location>
        <begin position="106"/>
        <end position="127"/>
    </location>
</feature>
<dbReference type="InterPro" id="IPR000644">
    <property type="entry name" value="CBS_dom"/>
</dbReference>
<feature type="transmembrane region" description="Helical" evidence="14">
    <location>
        <begin position="76"/>
        <end position="94"/>
    </location>
</feature>
<evidence type="ECO:0000256" key="1">
    <source>
        <dbReference type="ARBA" id="ARBA00004651"/>
    </source>
</evidence>
<evidence type="ECO:0000256" key="8">
    <source>
        <dbReference type="ARBA" id="ARBA00022801"/>
    </source>
</evidence>
<dbReference type="EMBL" id="QBMN01000018">
    <property type="protein sequence ID" value="PZO44361.1"/>
    <property type="molecule type" value="Genomic_DNA"/>
</dbReference>
<keyword evidence="7" id="KW-0677">Repeat</keyword>
<evidence type="ECO:0000256" key="9">
    <source>
        <dbReference type="ARBA" id="ARBA00022833"/>
    </source>
</evidence>
<name>A0A2W4YAB5_9CYAN</name>
<dbReference type="Proteomes" id="UP000249081">
    <property type="component" value="Unassembled WGS sequence"/>
</dbReference>
<keyword evidence="4 14" id="KW-0645">Protease</keyword>
<keyword evidence="11 14" id="KW-0482">Metalloprotease</keyword>
<evidence type="ECO:0000256" key="6">
    <source>
        <dbReference type="ARBA" id="ARBA00022723"/>
    </source>
</evidence>
<organism evidence="19 20">
    <name type="scientific">Shackletoniella antarctica</name>
    <dbReference type="NCBI Taxonomy" id="268115"/>
    <lineage>
        <taxon>Bacteria</taxon>
        <taxon>Bacillati</taxon>
        <taxon>Cyanobacteriota</taxon>
        <taxon>Cyanophyceae</taxon>
        <taxon>Oculatellales</taxon>
        <taxon>Oculatellaceae</taxon>
        <taxon>Shackletoniella</taxon>
    </lineage>
</organism>
<feature type="transmembrane region" description="Helical" evidence="14">
    <location>
        <begin position="189"/>
        <end position="221"/>
    </location>
</feature>
<evidence type="ECO:0000256" key="10">
    <source>
        <dbReference type="ARBA" id="ARBA00022989"/>
    </source>
</evidence>
<evidence type="ECO:0000259" key="18">
    <source>
        <dbReference type="PROSITE" id="PS51371"/>
    </source>
</evidence>
<reference evidence="20" key="1">
    <citation type="submission" date="2018-04" db="EMBL/GenBank/DDBJ databases">
        <authorList>
            <person name="Cornet L."/>
        </authorList>
    </citation>
    <scope>NUCLEOTIDE SEQUENCE [LARGE SCALE GENOMIC DNA]</scope>
</reference>
<feature type="binding site" evidence="16">
    <location>
        <position position="68"/>
    </location>
    <ligand>
        <name>Zn(2+)</name>
        <dbReference type="ChEBI" id="CHEBI:29105"/>
        <note>catalytic</note>
    </ligand>
</feature>
<dbReference type="GO" id="GO:0005886">
    <property type="term" value="C:plasma membrane"/>
    <property type="evidence" value="ECO:0007669"/>
    <property type="project" value="UniProtKB-SubCell"/>
</dbReference>
<evidence type="ECO:0000256" key="17">
    <source>
        <dbReference type="PROSITE-ProRule" id="PRU00703"/>
    </source>
</evidence>
<evidence type="ECO:0000256" key="15">
    <source>
        <dbReference type="PIRSR" id="PIRSR006404-1"/>
    </source>
</evidence>
<dbReference type="PANTHER" id="PTHR39188:SF3">
    <property type="entry name" value="STAGE IV SPORULATION PROTEIN FB"/>
    <property type="match status" value="1"/>
</dbReference>
<evidence type="ECO:0000313" key="20">
    <source>
        <dbReference type="Proteomes" id="UP000249081"/>
    </source>
</evidence>
<gene>
    <name evidence="19" type="ORF">DCF17_04310</name>
</gene>
<feature type="binding site" evidence="16">
    <location>
        <position position="64"/>
    </location>
    <ligand>
        <name>Zn(2+)</name>
        <dbReference type="ChEBI" id="CHEBI:29105"/>
        <note>catalytic</note>
    </ligand>
</feature>
<evidence type="ECO:0000256" key="11">
    <source>
        <dbReference type="ARBA" id="ARBA00023049"/>
    </source>
</evidence>
<sequence length="403" mass="43488">MQSSWRIGAILGIPLFIDSSWFIILLLVTVSYGLEPSWHSAWGNLAWVMGFALALLLFASVLLHELGHSIAAKMQGIAVNSITLFLFGGIASIDKESKTPGNAFKVAIAGPLVSLGLFLILTAVSLIPGLPTPVAVITGSVAQINLVLTLFNMIPGLPLDGGQVLKALVWKGTGSRIKGIRWAARSGQILGWLAITFGLAMALAYQAFSGFWIAAIGWFALRNAASYNQVTNLQEAMLALTVVDAMARDFKVVDADMPLRQFADTYLLEENRPPAYFAASEGRYRGLVSIDAMRAIERSQWEALPLSHIAKPLLEIPSVRENTPLTEAIDQLEALNLPRLTVLTPADAVAGTIDRGDVVRAIADRLGLRISPAMIERIKEEGQYPPGLQLPSIAKSVIEEARA</sequence>
<comment type="caution">
    <text evidence="19">The sequence shown here is derived from an EMBL/GenBank/DDBJ whole genome shotgun (WGS) entry which is preliminary data.</text>
</comment>
<evidence type="ECO:0000256" key="12">
    <source>
        <dbReference type="ARBA" id="ARBA00023122"/>
    </source>
</evidence>
<evidence type="ECO:0000256" key="3">
    <source>
        <dbReference type="ARBA" id="ARBA00022475"/>
    </source>
</evidence>
<dbReference type="CDD" id="cd04639">
    <property type="entry name" value="CBS_pair_peptidase_M50"/>
    <property type="match status" value="1"/>
</dbReference>
<accession>A0A2W4YAB5</accession>
<dbReference type="SMART" id="SM00116">
    <property type="entry name" value="CBS"/>
    <property type="match status" value="1"/>
</dbReference>
<evidence type="ECO:0000256" key="5">
    <source>
        <dbReference type="ARBA" id="ARBA00022692"/>
    </source>
</evidence>
<evidence type="ECO:0000256" key="4">
    <source>
        <dbReference type="ARBA" id="ARBA00022670"/>
    </source>
</evidence>
<feature type="transmembrane region" description="Helical" evidence="14">
    <location>
        <begin position="134"/>
        <end position="154"/>
    </location>
</feature>
<feature type="transmembrane region" description="Helical" evidence="14">
    <location>
        <begin position="7"/>
        <end position="33"/>
    </location>
</feature>
<dbReference type="Pfam" id="PF00571">
    <property type="entry name" value="CBS"/>
    <property type="match status" value="1"/>
</dbReference>